<feature type="chain" id="PRO_5026925287" evidence="5">
    <location>
        <begin position="23"/>
        <end position="106"/>
    </location>
</feature>
<evidence type="ECO:0000256" key="3">
    <source>
        <dbReference type="ARBA" id="ARBA00022525"/>
    </source>
</evidence>
<reference evidence="7" key="1">
    <citation type="submission" date="2025-08" db="UniProtKB">
        <authorList>
            <consortium name="RefSeq"/>
        </authorList>
    </citation>
    <scope>IDENTIFICATION</scope>
</reference>
<keyword evidence="4" id="KW-1015">Disulfide bond</keyword>
<dbReference type="GO" id="GO:0007186">
    <property type="term" value="P:G protein-coupled receptor signaling pathway"/>
    <property type="evidence" value="ECO:0007669"/>
    <property type="project" value="InterPro"/>
</dbReference>
<dbReference type="Proteomes" id="UP000504632">
    <property type="component" value="Chromosome 2"/>
</dbReference>
<dbReference type="GO" id="GO:0005615">
    <property type="term" value="C:extracellular space"/>
    <property type="evidence" value="ECO:0007669"/>
    <property type="project" value="InterPro"/>
</dbReference>
<dbReference type="GO" id="GO:0009267">
    <property type="term" value="P:cellular response to starvation"/>
    <property type="evidence" value="ECO:0007669"/>
    <property type="project" value="InterPro"/>
</dbReference>
<keyword evidence="3" id="KW-0964">Secreted</keyword>
<dbReference type="PANTHER" id="PTHR16655:SF2">
    <property type="entry name" value="COCAINE- AND AMPHETAMINE-REGULATED TRANSCRIPT PROTEIN-LIKE"/>
    <property type="match status" value="1"/>
</dbReference>
<dbReference type="PANTHER" id="PTHR16655">
    <property type="entry name" value="COCAINE AND AMPHETAMINE REGULATED TRANSCRIPT PROTEIN"/>
    <property type="match status" value="1"/>
</dbReference>
<dbReference type="SUPFAM" id="SSF64546">
    <property type="entry name" value="Satiety factor CART (cocaine and amphetamine regulated transcript)"/>
    <property type="match status" value="1"/>
</dbReference>
<dbReference type="GeneID" id="115828334"/>
<keyword evidence="5" id="KW-0732">Signal</keyword>
<dbReference type="Gene3D" id="4.10.40.30">
    <property type="entry name" value="CART, C-terminal domain"/>
    <property type="match status" value="1"/>
</dbReference>
<comment type="subcellular location">
    <subcellularLocation>
        <location evidence="1">Secreted</location>
    </subcellularLocation>
</comment>
<feature type="signal peptide" evidence="5">
    <location>
        <begin position="1"/>
        <end position="22"/>
    </location>
</feature>
<dbReference type="AlphaFoldDB" id="A0A6J2WVD4"/>
<organism evidence="6 7">
    <name type="scientific">Chanos chanos</name>
    <name type="common">Milkfish</name>
    <name type="synonym">Mugil chanos</name>
    <dbReference type="NCBI Taxonomy" id="29144"/>
    <lineage>
        <taxon>Eukaryota</taxon>
        <taxon>Metazoa</taxon>
        <taxon>Chordata</taxon>
        <taxon>Craniata</taxon>
        <taxon>Vertebrata</taxon>
        <taxon>Euteleostomi</taxon>
        <taxon>Actinopterygii</taxon>
        <taxon>Neopterygii</taxon>
        <taxon>Teleostei</taxon>
        <taxon>Ostariophysi</taxon>
        <taxon>Gonorynchiformes</taxon>
        <taxon>Chanidae</taxon>
        <taxon>Chanos</taxon>
    </lineage>
</organism>
<dbReference type="RefSeq" id="XP_030648157.1">
    <property type="nucleotide sequence ID" value="XM_030792297.1"/>
</dbReference>
<evidence type="ECO:0000313" key="7">
    <source>
        <dbReference type="RefSeq" id="XP_030648157.1"/>
    </source>
</evidence>
<dbReference type="CTD" id="100329270"/>
<sequence>MESSGMLYGLMCISLLTVICTGQVSQEISSENVASQNSEMSTERELIEAMEALLGKYPERPHAEEKRGIPTCLTGSRCAVRLGPRIGKLCECGRGSNCNSFLLKCI</sequence>
<evidence type="ECO:0000256" key="2">
    <source>
        <dbReference type="ARBA" id="ARBA00005294"/>
    </source>
</evidence>
<gene>
    <name evidence="7" type="primary">cartl</name>
</gene>
<dbReference type="GO" id="GO:0005184">
    <property type="term" value="F:neuropeptide hormone activity"/>
    <property type="evidence" value="ECO:0007669"/>
    <property type="project" value="InterPro"/>
</dbReference>
<dbReference type="Pfam" id="PF06373">
    <property type="entry name" value="CART"/>
    <property type="match status" value="1"/>
</dbReference>
<dbReference type="GO" id="GO:0032099">
    <property type="term" value="P:negative regulation of appetite"/>
    <property type="evidence" value="ECO:0007669"/>
    <property type="project" value="InterPro"/>
</dbReference>
<dbReference type="GO" id="GO:0043410">
    <property type="term" value="P:positive regulation of MAPK cascade"/>
    <property type="evidence" value="ECO:0007669"/>
    <property type="project" value="InterPro"/>
</dbReference>
<dbReference type="FunCoup" id="A0A6J2WVD4">
    <property type="interactions" value="35"/>
</dbReference>
<accession>A0A6J2WVD4</accession>
<proteinExistence type="inferred from homology"/>
<evidence type="ECO:0000313" key="6">
    <source>
        <dbReference type="Proteomes" id="UP000504632"/>
    </source>
</evidence>
<dbReference type="OrthoDB" id="9929886at2759"/>
<evidence type="ECO:0000256" key="4">
    <source>
        <dbReference type="ARBA" id="ARBA00023157"/>
    </source>
</evidence>
<name>A0A6J2WVD4_CHACN</name>
<protein>
    <submittedName>
        <fullName evidence="7">Cocaine- and amphetamine-regulated transcript-like</fullName>
    </submittedName>
</protein>
<keyword evidence="6" id="KW-1185">Reference proteome</keyword>
<evidence type="ECO:0000256" key="5">
    <source>
        <dbReference type="SAM" id="SignalP"/>
    </source>
</evidence>
<dbReference type="GO" id="GO:0008343">
    <property type="term" value="P:adult feeding behavior"/>
    <property type="evidence" value="ECO:0007669"/>
    <property type="project" value="InterPro"/>
</dbReference>
<dbReference type="InParanoid" id="A0A6J2WVD4"/>
<comment type="similarity">
    <text evidence="2">Belongs to the CART family.</text>
</comment>
<dbReference type="InterPro" id="IPR009106">
    <property type="entry name" value="CART"/>
</dbReference>
<evidence type="ECO:0000256" key="1">
    <source>
        <dbReference type="ARBA" id="ARBA00004613"/>
    </source>
</evidence>
<dbReference type="InterPro" id="IPR036722">
    <property type="entry name" value="CART_C_sf"/>
</dbReference>